<accession>A0ABV7EZB0</accession>
<keyword evidence="3" id="KW-1185">Reference proteome</keyword>
<comment type="caution">
    <text evidence="2">The sequence shown here is derived from an EMBL/GenBank/DDBJ whole genome shotgun (WGS) entry which is preliminary data.</text>
</comment>
<reference evidence="3" key="1">
    <citation type="journal article" date="2019" name="Int. J. Syst. Evol. Microbiol.">
        <title>The Global Catalogue of Microorganisms (GCM) 10K type strain sequencing project: providing services to taxonomists for standard genome sequencing and annotation.</title>
        <authorList>
            <consortium name="The Broad Institute Genomics Platform"/>
            <consortium name="The Broad Institute Genome Sequencing Center for Infectious Disease"/>
            <person name="Wu L."/>
            <person name="Ma J."/>
        </authorList>
    </citation>
    <scope>NUCLEOTIDE SEQUENCE [LARGE SCALE GENOMIC DNA]</scope>
    <source>
        <strain evidence="3">KCTC 42986</strain>
    </source>
</reference>
<dbReference type="Proteomes" id="UP001595530">
    <property type="component" value="Unassembled WGS sequence"/>
</dbReference>
<evidence type="ECO:0000259" key="1">
    <source>
        <dbReference type="Pfam" id="PF14090"/>
    </source>
</evidence>
<evidence type="ECO:0000313" key="3">
    <source>
        <dbReference type="Proteomes" id="UP001595530"/>
    </source>
</evidence>
<gene>
    <name evidence="2" type="ORF">ACFOFO_02905</name>
</gene>
<proteinExistence type="predicted"/>
<evidence type="ECO:0000313" key="2">
    <source>
        <dbReference type="EMBL" id="MFC3106917.1"/>
    </source>
</evidence>
<sequence length="290" mass="32241">MDNKIAAGFHTEAIQKINQKHTGIIPFCTRFKAAFVRYASNAGNFFVGVGMIDHLHQFKQGIEDTGLTAPTEIHVGGKPQHFNTNGKYVDDSGCSDVHLDGRPLSPPATGLDFLNGCALRQGEIMSESATKNAKTPLTVTPLAATNAKINNTYGGYPISYPEQDRAKILAWFNDHFVLSNEQAVHELKIANLSKRISELRKRGYVIHGQRRLAAITGYISMTYALHRDLRAAEQMPNPFWETKAWVEKVNSLLPHQPKFVDLNSEAVDSTDIFTFIAMFENMQKKCFGAA</sequence>
<feature type="domain" description="Winged helix-turn-helix" evidence="1">
    <location>
        <begin position="166"/>
        <end position="217"/>
    </location>
</feature>
<organism evidence="2 3">
    <name type="scientific">Undibacterium arcticum</name>
    <dbReference type="NCBI Taxonomy" id="1762892"/>
    <lineage>
        <taxon>Bacteria</taxon>
        <taxon>Pseudomonadati</taxon>
        <taxon>Pseudomonadota</taxon>
        <taxon>Betaproteobacteria</taxon>
        <taxon>Burkholderiales</taxon>
        <taxon>Oxalobacteraceae</taxon>
        <taxon>Undibacterium</taxon>
    </lineage>
</organism>
<dbReference type="InterPro" id="IPR055245">
    <property type="entry name" value="HTH_proteobacteria"/>
</dbReference>
<protein>
    <submittedName>
        <fullName evidence="2">Helix-turn-helix domain-containing protein</fullName>
    </submittedName>
</protein>
<dbReference type="RefSeq" id="WP_390322570.1">
    <property type="nucleotide sequence ID" value="NZ_JBHRTP010000007.1"/>
</dbReference>
<dbReference type="Pfam" id="PF14090">
    <property type="entry name" value="HTH_39"/>
    <property type="match status" value="1"/>
</dbReference>
<name>A0ABV7EZB0_9BURK</name>
<dbReference type="EMBL" id="JBHRTP010000007">
    <property type="protein sequence ID" value="MFC3106917.1"/>
    <property type="molecule type" value="Genomic_DNA"/>
</dbReference>